<evidence type="ECO:0000256" key="7">
    <source>
        <dbReference type="HAMAP-Rule" id="MF_00083"/>
    </source>
</evidence>
<evidence type="ECO:0000256" key="5">
    <source>
        <dbReference type="ARBA" id="ARBA00038063"/>
    </source>
</evidence>
<dbReference type="EC" id="3.1.1.29" evidence="1 7"/>
<dbReference type="PROSITE" id="PS01196">
    <property type="entry name" value="PEPT_TRNA_HYDROL_2"/>
    <property type="match status" value="1"/>
</dbReference>
<protein>
    <recommendedName>
        <fullName evidence="6 7">Peptidyl-tRNA hydrolase</fullName>
        <shortName evidence="7">Pth</shortName>
        <ecNumber evidence="1 7">3.1.1.29</ecNumber>
    </recommendedName>
</protein>
<evidence type="ECO:0000256" key="3">
    <source>
        <dbReference type="ARBA" id="ARBA00022801"/>
    </source>
</evidence>
<comment type="similarity">
    <text evidence="5 7">Belongs to the PTH family.</text>
</comment>
<keyword evidence="7" id="KW-0963">Cytoplasm</keyword>
<evidence type="ECO:0000256" key="4">
    <source>
        <dbReference type="ARBA" id="ARBA00022884"/>
    </source>
</evidence>
<name>A0A0P0UTK0_9GAMM</name>
<dbReference type="PANTHER" id="PTHR17224:SF1">
    <property type="entry name" value="PEPTIDYL-TRNA HYDROLASE"/>
    <property type="match status" value="1"/>
</dbReference>
<reference evidence="8 9" key="2">
    <citation type="journal article" date="2016" name="ISME J.">
        <title>Heterogeneous composition of key metabolic gene clusters in a vent mussel symbiont population.</title>
        <authorList>
            <person name="Ikuta T."/>
            <person name="Takaki Y."/>
            <person name="Nagai Y."/>
            <person name="Shimamura S."/>
            <person name="Tsuda M."/>
            <person name="Kawagucci S."/>
            <person name="Aoki Y."/>
            <person name="Inoue K."/>
            <person name="Teruya M."/>
            <person name="Satou K."/>
            <person name="Teruya K."/>
            <person name="Shimoji M."/>
            <person name="Tamotsu H."/>
            <person name="Hirano T."/>
            <person name="Maruyama T."/>
            <person name="Yoshida T."/>
        </authorList>
    </citation>
    <scope>NUCLEOTIDE SEQUENCE [LARGE SCALE GENOMIC DNA]</scope>
    <source>
        <strain evidence="8 9">Myojin Knoll</strain>
    </source>
</reference>
<dbReference type="GO" id="GO:0072344">
    <property type="term" value="P:rescue of stalled ribosome"/>
    <property type="evidence" value="ECO:0007669"/>
    <property type="project" value="UniProtKB-UniRule"/>
</dbReference>
<accession>A0A0P0UTK0</accession>
<comment type="subcellular location">
    <subcellularLocation>
        <location evidence="7">Cytoplasm</location>
    </subcellularLocation>
</comment>
<feature type="site" description="Stabilizes the basic form of H active site to accept a proton" evidence="7">
    <location>
        <position position="94"/>
    </location>
</feature>
<proteinExistence type="inferred from homology"/>
<dbReference type="GO" id="GO:0000049">
    <property type="term" value="F:tRNA binding"/>
    <property type="evidence" value="ECO:0007669"/>
    <property type="project" value="UniProtKB-UniRule"/>
</dbReference>
<comment type="function">
    <text evidence="7">Hydrolyzes ribosome-free peptidyl-tRNAs (with 1 or more amino acids incorporated), which drop off the ribosome during protein synthesis, or as a result of ribosome stalling.</text>
</comment>
<feature type="binding site" evidence="7">
    <location>
        <position position="69"/>
    </location>
    <ligand>
        <name>tRNA</name>
        <dbReference type="ChEBI" id="CHEBI:17843"/>
    </ligand>
</feature>
<dbReference type="EMBL" id="AP013042">
    <property type="protein sequence ID" value="BAS68436.1"/>
    <property type="molecule type" value="Genomic_DNA"/>
</dbReference>
<keyword evidence="9" id="KW-1185">Reference proteome</keyword>
<evidence type="ECO:0000313" key="9">
    <source>
        <dbReference type="Proteomes" id="UP000067399"/>
    </source>
</evidence>
<reference evidence="8 9" key="1">
    <citation type="journal article" date="2000" name="Mar. Ecol. Prog. Ser.">
        <title>Phylogenetic characterization of endosymbionts in three hydrothermal vent mussels: influence on host distributions.</title>
        <authorList>
            <person name="Fujiwara Y."/>
            <person name="Takai K."/>
            <person name="Uematsu K."/>
            <person name="Tsuchida S."/>
            <person name="Hunt J.C."/>
            <person name="Hashimoto J."/>
        </authorList>
    </citation>
    <scope>NUCLEOTIDE SEQUENCE [LARGE SCALE GENOMIC DNA]</scope>
    <source>
        <strain evidence="8 9">Myojin Knoll</strain>
    </source>
</reference>
<dbReference type="InterPro" id="IPR036416">
    <property type="entry name" value="Pept_tRNA_hydro_sf"/>
</dbReference>
<keyword evidence="2 7" id="KW-0820">tRNA-binding</keyword>
<dbReference type="HAMAP" id="MF_00083">
    <property type="entry name" value="Pept_tRNA_hydro_bact"/>
    <property type="match status" value="1"/>
</dbReference>
<feature type="binding site" evidence="7">
    <location>
        <position position="115"/>
    </location>
    <ligand>
        <name>tRNA</name>
        <dbReference type="ChEBI" id="CHEBI:17843"/>
    </ligand>
</feature>
<feature type="binding site" evidence="7">
    <location>
        <position position="16"/>
    </location>
    <ligand>
        <name>tRNA</name>
        <dbReference type="ChEBI" id="CHEBI:17843"/>
    </ligand>
</feature>
<dbReference type="RefSeq" id="WP_066045746.1">
    <property type="nucleotide sequence ID" value="NZ_AP013042.1"/>
</dbReference>
<sequence length="191" mass="21014">MTIKLIVGLGNPGKDYRSHRHNVGFWFCDTLAQLYSGTFKKESKFFGDVTQVNIAGTMVRLLKPSTYMNASGKSIQSIAKFYQIAVEELLVVHDELDLDPGIARLKSGGGHGGHNGLRDTIKALDSKEFYRLRIGIGHPGDKSQVADFVLHAPKKSEIESIQNAMTDALQVLEQIVKGETESAMQTLHTQG</sequence>
<dbReference type="Gene3D" id="3.40.50.1470">
    <property type="entry name" value="Peptidyl-tRNA hydrolase"/>
    <property type="match status" value="1"/>
</dbReference>
<keyword evidence="3 7" id="KW-0378">Hydrolase</keyword>
<dbReference type="InterPro" id="IPR001328">
    <property type="entry name" value="Pept_tRNA_hydro"/>
</dbReference>
<dbReference type="NCBIfam" id="TIGR00447">
    <property type="entry name" value="pth"/>
    <property type="match status" value="1"/>
</dbReference>
<dbReference type="STRING" id="1303921.BSEPE_1458"/>
<evidence type="ECO:0000256" key="2">
    <source>
        <dbReference type="ARBA" id="ARBA00022555"/>
    </source>
</evidence>
<dbReference type="OrthoDB" id="9800507at2"/>
<comment type="function">
    <text evidence="7">Catalyzes the release of premature peptidyl moieties from peptidyl-tRNA molecules trapped in stalled 50S ribosomal subunits, and thus maintains levels of free tRNAs and 50S ribosomes.</text>
</comment>
<dbReference type="FunFam" id="3.40.50.1470:FF:000001">
    <property type="entry name" value="Peptidyl-tRNA hydrolase"/>
    <property type="match status" value="1"/>
</dbReference>
<gene>
    <name evidence="7 8" type="primary">pth</name>
    <name evidence="8" type="ORF">BSEPE_1458</name>
</gene>
<keyword evidence="4 7" id="KW-0694">RNA-binding</keyword>
<dbReference type="CDD" id="cd00462">
    <property type="entry name" value="PTH"/>
    <property type="match status" value="1"/>
</dbReference>
<evidence type="ECO:0000256" key="1">
    <source>
        <dbReference type="ARBA" id="ARBA00013260"/>
    </source>
</evidence>
<feature type="site" description="Discriminates between blocked and unblocked aminoacyl-tRNA" evidence="7">
    <location>
        <position position="11"/>
    </location>
</feature>
<organism evidence="8 9">
    <name type="scientific">endosymbiont of Bathymodiolus septemdierum str. Myojin knoll</name>
    <dbReference type="NCBI Taxonomy" id="1303921"/>
    <lineage>
        <taxon>Bacteria</taxon>
        <taxon>Pseudomonadati</taxon>
        <taxon>Pseudomonadota</taxon>
        <taxon>Gammaproteobacteria</taxon>
        <taxon>sulfur-oxidizing symbionts</taxon>
    </lineage>
</organism>
<comment type="subunit">
    <text evidence="7">Monomer.</text>
</comment>
<dbReference type="AlphaFoldDB" id="A0A0P0UTK0"/>
<dbReference type="InterPro" id="IPR018171">
    <property type="entry name" value="Pept_tRNA_hydro_CS"/>
</dbReference>
<dbReference type="KEGG" id="ebh:BSEPE_1458"/>
<evidence type="ECO:0000256" key="6">
    <source>
        <dbReference type="ARBA" id="ARBA00050038"/>
    </source>
</evidence>
<dbReference type="Proteomes" id="UP000067399">
    <property type="component" value="Chromosome"/>
</dbReference>
<dbReference type="PANTHER" id="PTHR17224">
    <property type="entry name" value="PEPTIDYL-TRNA HYDROLASE"/>
    <property type="match status" value="1"/>
</dbReference>
<dbReference type="Pfam" id="PF01195">
    <property type="entry name" value="Pept_tRNA_hydro"/>
    <property type="match status" value="1"/>
</dbReference>
<evidence type="ECO:0000313" key="8">
    <source>
        <dbReference type="EMBL" id="BAS68436.1"/>
    </source>
</evidence>
<comment type="catalytic activity">
    <reaction evidence="7">
        <text>an N-acyl-L-alpha-aminoacyl-tRNA + H2O = an N-acyl-L-amino acid + a tRNA + H(+)</text>
        <dbReference type="Rhea" id="RHEA:54448"/>
        <dbReference type="Rhea" id="RHEA-COMP:10123"/>
        <dbReference type="Rhea" id="RHEA-COMP:13883"/>
        <dbReference type="ChEBI" id="CHEBI:15377"/>
        <dbReference type="ChEBI" id="CHEBI:15378"/>
        <dbReference type="ChEBI" id="CHEBI:59874"/>
        <dbReference type="ChEBI" id="CHEBI:78442"/>
        <dbReference type="ChEBI" id="CHEBI:138191"/>
        <dbReference type="EC" id="3.1.1.29"/>
    </reaction>
</comment>
<feature type="active site" description="Proton acceptor" evidence="7">
    <location>
        <position position="21"/>
    </location>
</feature>
<dbReference type="GO" id="GO:0006515">
    <property type="term" value="P:protein quality control for misfolded or incompletely synthesized proteins"/>
    <property type="evidence" value="ECO:0007669"/>
    <property type="project" value="UniProtKB-UniRule"/>
</dbReference>
<dbReference type="GO" id="GO:0004045">
    <property type="term" value="F:peptidyl-tRNA hydrolase activity"/>
    <property type="evidence" value="ECO:0007669"/>
    <property type="project" value="UniProtKB-UniRule"/>
</dbReference>
<dbReference type="SUPFAM" id="SSF53178">
    <property type="entry name" value="Peptidyl-tRNA hydrolase-like"/>
    <property type="match status" value="1"/>
</dbReference>
<feature type="binding site" evidence="7">
    <location>
        <position position="67"/>
    </location>
    <ligand>
        <name>tRNA</name>
        <dbReference type="ChEBI" id="CHEBI:17843"/>
    </ligand>
</feature>
<dbReference type="GO" id="GO:0005737">
    <property type="term" value="C:cytoplasm"/>
    <property type="evidence" value="ECO:0007669"/>
    <property type="project" value="UniProtKB-SubCell"/>
</dbReference>